<feature type="domain" description="Transferrin receptor-like dimerisation" evidence="4">
    <location>
        <begin position="655"/>
        <end position="759"/>
    </location>
</feature>
<accession>A0AAF0IWM5</accession>
<dbReference type="InterPro" id="IPR007365">
    <property type="entry name" value="TFR-like_dimer_dom"/>
</dbReference>
<keyword evidence="6" id="KW-0378">Hydrolase</keyword>
<dbReference type="EMBL" id="CP119913">
    <property type="protein sequence ID" value="WFD20796.1"/>
    <property type="molecule type" value="Genomic_DNA"/>
</dbReference>
<keyword evidence="6" id="KW-0121">Carboxypeptidase</keyword>
<dbReference type="InterPro" id="IPR007484">
    <property type="entry name" value="Peptidase_M28"/>
</dbReference>
<dbReference type="Pfam" id="PF04253">
    <property type="entry name" value="TFR_dimer"/>
    <property type="match status" value="1"/>
</dbReference>
<feature type="domain" description="Peptidase M28" evidence="5">
    <location>
        <begin position="411"/>
        <end position="593"/>
    </location>
</feature>
<dbReference type="InterPro" id="IPR039373">
    <property type="entry name" value="Peptidase_M28B"/>
</dbReference>
<feature type="transmembrane region" description="Helical" evidence="2">
    <location>
        <begin position="39"/>
        <end position="56"/>
    </location>
</feature>
<reference evidence="6" key="1">
    <citation type="submission" date="2023-03" db="EMBL/GenBank/DDBJ databases">
        <title>Mating type loci evolution in Malassezia.</title>
        <authorList>
            <person name="Coelho M.A."/>
        </authorList>
    </citation>
    <scope>NUCLEOTIDE SEQUENCE</scope>
    <source>
        <strain evidence="6">CBS 10434</strain>
    </source>
</reference>
<feature type="domain" description="PA" evidence="3">
    <location>
        <begin position="222"/>
        <end position="298"/>
    </location>
</feature>
<dbReference type="PANTHER" id="PTHR10404:SF46">
    <property type="entry name" value="VACUOLAR PROTEIN SORTING-ASSOCIATED PROTEIN 70"/>
    <property type="match status" value="1"/>
</dbReference>
<organism evidence="6 7">
    <name type="scientific">Malassezia caprae</name>
    <dbReference type="NCBI Taxonomy" id="1381934"/>
    <lineage>
        <taxon>Eukaryota</taxon>
        <taxon>Fungi</taxon>
        <taxon>Dikarya</taxon>
        <taxon>Basidiomycota</taxon>
        <taxon>Ustilaginomycotina</taxon>
        <taxon>Malasseziomycetes</taxon>
        <taxon>Malasseziales</taxon>
        <taxon>Malasseziaceae</taxon>
        <taxon>Malassezia</taxon>
    </lineage>
</organism>
<dbReference type="Pfam" id="PF02225">
    <property type="entry name" value="PA"/>
    <property type="match status" value="1"/>
</dbReference>
<sequence length="764" mass="83897">MHLCQEHRTRERTAAVPSAPDYDEKRVYVRPKRRTWRTYLLYACMALLLWRLYALWPEPPMHGDVRCRLRFAHATPACHLSALEQAYLQVPSAASARAALQRYTAQHHYAGEPSDKASALRLLDEWSALLGADTRNASVRVYDAGSTESRMLMESPASAPRVWADTYAVWLNEPVHASLRVLDAQGHAVWNATLAEDVLAEDPTSAHGLPLFHGYSFSGSARGPIVYAGTGSPADFRRLKAQGVRVDGAIALVRYGGLFRGLKVRAAQEAGAIGVLIYSDPEEDGQVTEAHGYAPYPAGPARQPSSVQRGSVQALSFYPGDPTTPSGPSYRNATRVPWSEAQSLPRIPSLPLSYAAAKRLLSLTQGRGVRAEDVQPHFGGKIPGAEYWTGPSALHVSMDNEMRHATRDIWNVYAVIPGRIDDQRIMVGNHRDAWVFGAGDPSSGTAVLHELAKGLGTLVASGWQPQRTIVLASWDAEEYGLVGSTEFGEDYASFLQRHVAMYHNLDMAVQGTQLEANGSPSLARLVRGAAASVPDPSAPGSLALDRVEPLGSGSDFTVFLQHLGIPATDVTFRRTSTDPVYHYHSNYDSFAWMDKFGDPGFARHTAMARLLGLLVLRSAEAPLLPIHTPDMAAQLWDAYRQLRRIAPRDAAPWEELEAALRRVQDAAEALHRSQLDASDERVRDVNDRLQRVEQAFLDPDGLVQRPWFRHLGVAPGRWLGYGATTLPGLTESITLDHGTHAAHELRRLVAALDRVAATMSRGRF</sequence>
<keyword evidence="6" id="KW-0645">Protease</keyword>
<evidence type="ECO:0000256" key="2">
    <source>
        <dbReference type="SAM" id="Phobius"/>
    </source>
</evidence>
<dbReference type="InterPro" id="IPR036757">
    <property type="entry name" value="TFR-like_dimer_dom_sf"/>
</dbReference>
<name>A0AAF0IWM5_9BASI</name>
<dbReference type="EC" id="3.4.17.21" evidence="6"/>
<keyword evidence="2" id="KW-0472">Membrane</keyword>
<dbReference type="CDD" id="cd08022">
    <property type="entry name" value="M28_PSMA_like"/>
    <property type="match status" value="1"/>
</dbReference>
<evidence type="ECO:0000313" key="7">
    <source>
        <dbReference type="Proteomes" id="UP001220961"/>
    </source>
</evidence>
<protein>
    <submittedName>
        <fullName evidence="6">Glutamate carboxypeptidase II</fullName>
        <ecNumber evidence="6">3.4.17.21</ecNumber>
    </submittedName>
</protein>
<dbReference type="AlphaFoldDB" id="A0AAF0IWM5"/>
<dbReference type="GO" id="GO:0004181">
    <property type="term" value="F:metallocarboxypeptidase activity"/>
    <property type="evidence" value="ECO:0007669"/>
    <property type="project" value="UniProtKB-EC"/>
</dbReference>
<dbReference type="SUPFAM" id="SSF52025">
    <property type="entry name" value="PA domain"/>
    <property type="match status" value="1"/>
</dbReference>
<evidence type="ECO:0000259" key="4">
    <source>
        <dbReference type="Pfam" id="PF04253"/>
    </source>
</evidence>
<dbReference type="Gene3D" id="3.50.30.30">
    <property type="match status" value="1"/>
</dbReference>
<dbReference type="FunFam" id="3.40.630.10:FF:000101">
    <property type="entry name" value="N-acetylated alpha-linked acidic dipeptidase like 1"/>
    <property type="match status" value="1"/>
</dbReference>
<dbReference type="PANTHER" id="PTHR10404">
    <property type="entry name" value="N-ACETYLATED-ALPHA-LINKED ACIDIC DIPEPTIDASE"/>
    <property type="match status" value="1"/>
</dbReference>
<dbReference type="InterPro" id="IPR046450">
    <property type="entry name" value="PA_dom_sf"/>
</dbReference>
<evidence type="ECO:0000256" key="1">
    <source>
        <dbReference type="ARBA" id="ARBA00005634"/>
    </source>
</evidence>
<dbReference type="Proteomes" id="UP001220961">
    <property type="component" value="Chromosome 6"/>
</dbReference>
<dbReference type="Gene3D" id="3.40.630.10">
    <property type="entry name" value="Zn peptidases"/>
    <property type="match status" value="1"/>
</dbReference>
<evidence type="ECO:0000259" key="5">
    <source>
        <dbReference type="Pfam" id="PF04389"/>
    </source>
</evidence>
<dbReference type="InterPro" id="IPR003137">
    <property type="entry name" value="PA_domain"/>
</dbReference>
<comment type="similarity">
    <text evidence="1">Belongs to the peptidase M28 family. M28B subfamily.</text>
</comment>
<dbReference type="SUPFAM" id="SSF53187">
    <property type="entry name" value="Zn-dependent exopeptidases"/>
    <property type="match status" value="1"/>
</dbReference>
<evidence type="ECO:0000313" key="6">
    <source>
        <dbReference type="EMBL" id="WFD20796.1"/>
    </source>
</evidence>
<dbReference type="CDD" id="cd02121">
    <property type="entry name" value="PA_GCPII_like"/>
    <property type="match status" value="1"/>
</dbReference>
<keyword evidence="2" id="KW-0812">Transmembrane</keyword>
<proteinExistence type="inferred from homology"/>
<dbReference type="FunFam" id="3.50.30.30:FF:000008">
    <property type="entry name" value="Glutamate carboxypeptidase 2"/>
    <property type="match status" value="1"/>
</dbReference>
<gene>
    <name evidence="6" type="primary">VPS70</name>
    <name evidence="6" type="ORF">MCAP1_003050</name>
</gene>
<evidence type="ECO:0000259" key="3">
    <source>
        <dbReference type="Pfam" id="PF02225"/>
    </source>
</evidence>
<dbReference type="Gene3D" id="1.20.930.40">
    <property type="entry name" value="Transferrin receptor-like, dimerisation domain"/>
    <property type="match status" value="1"/>
</dbReference>
<dbReference type="SUPFAM" id="SSF47672">
    <property type="entry name" value="Transferrin receptor-like dimerisation domain"/>
    <property type="match status" value="1"/>
</dbReference>
<dbReference type="Pfam" id="PF04389">
    <property type="entry name" value="Peptidase_M28"/>
    <property type="match status" value="1"/>
</dbReference>
<keyword evidence="7" id="KW-1185">Reference proteome</keyword>
<keyword evidence="2" id="KW-1133">Transmembrane helix</keyword>